<proteinExistence type="predicted"/>
<dbReference type="KEGG" id="mmak:MMKA1_19380"/>
<sequence length="152" mass="17251">MWENSPSHICRGGDLRGLAFCCPPVKYCPLHKEALESIDMPVEEFSKIKQDFGSRTRLGLGKNTCFGSLIWCCKITKPCPFRDSAMLAIDMGEDEYMELKKELAEEIIRKSKLFEEGVKALEEQGISREDAEKAILETGDLKKAYEIVKKQI</sequence>
<keyword evidence="1" id="KW-0175">Coiled coil</keyword>
<dbReference type="GeneID" id="41280352"/>
<dbReference type="GeneID" id="10983288"/>
<evidence type="ECO:0008006" key="4">
    <source>
        <dbReference type="Google" id="ProtNLM"/>
    </source>
</evidence>
<dbReference type="Proteomes" id="UP000264208">
    <property type="component" value="Chromosome"/>
</dbReference>
<evidence type="ECO:0000256" key="1">
    <source>
        <dbReference type="SAM" id="Coils"/>
    </source>
</evidence>
<accession>A0A2Z5PJK4</accession>
<dbReference type="RefSeq" id="WP_013999983.1">
    <property type="nucleotide sequence ID" value="NZ_AP011526.1"/>
</dbReference>
<organism evidence="2 3">
    <name type="scientific">Methanococcus maripaludis KA1</name>
    <dbReference type="NCBI Taxonomy" id="637914"/>
    <lineage>
        <taxon>Archaea</taxon>
        <taxon>Methanobacteriati</taxon>
        <taxon>Methanobacteriota</taxon>
        <taxon>Methanomada group</taxon>
        <taxon>Methanococci</taxon>
        <taxon>Methanococcales</taxon>
        <taxon>Methanococcaceae</taxon>
        <taxon>Methanococcus</taxon>
    </lineage>
</organism>
<gene>
    <name evidence="2" type="ORF">MMKA1_19380</name>
</gene>
<name>A0A2Z5PJK4_METMI</name>
<dbReference type="NCBIfam" id="TIGR03277">
    <property type="entry name" value="methan_mark_9"/>
    <property type="match status" value="1"/>
</dbReference>
<reference evidence="2 3" key="1">
    <citation type="submission" date="2009-06" db="EMBL/GenBank/DDBJ databases">
        <title>Molecular Evidence for Microbiologically Influenced Corrosion from genome of Methanogen.</title>
        <authorList>
            <person name="Ito N."/>
            <person name="Tsurumaru H."/>
            <person name="Shimizu A."/>
            <person name="Harada T."/>
            <person name="Hosoyama A."/>
            <person name="Horikawa H."/>
            <person name="Wakai S."/>
            <person name="Sasaki K."/>
            <person name="Nishijima K."/>
            <person name="Ataku H."/>
            <person name="Yamazaki J."/>
            <person name="Mise M."/>
            <person name="Yamazaki S."/>
            <person name="Tanikawa S."/>
            <person name="Harayama S."/>
            <person name="Fujita N."/>
        </authorList>
    </citation>
    <scope>NUCLEOTIDE SEQUENCE [LARGE SCALE GENOMIC DNA]</scope>
    <source>
        <strain evidence="3">KA1 ( NBRC 102054)</strain>
    </source>
</reference>
<dbReference type="EMBL" id="AP011526">
    <property type="protein sequence ID" value="BAP62055.1"/>
    <property type="molecule type" value="Genomic_DNA"/>
</dbReference>
<dbReference type="AlphaFoldDB" id="A0A2Z5PJK4"/>
<evidence type="ECO:0000313" key="2">
    <source>
        <dbReference type="EMBL" id="BAP62055.1"/>
    </source>
</evidence>
<protein>
    <recommendedName>
        <fullName evidence="4">Methanogenesis marker domain 9</fullName>
    </recommendedName>
</protein>
<dbReference type="InterPro" id="IPR017671">
    <property type="entry name" value="Methan_mark_9"/>
</dbReference>
<feature type="coiled-coil region" evidence="1">
    <location>
        <begin position="89"/>
        <end position="116"/>
    </location>
</feature>
<evidence type="ECO:0000313" key="3">
    <source>
        <dbReference type="Proteomes" id="UP000264208"/>
    </source>
</evidence>